<name>A0A7J6HWG4_CANSA</name>
<dbReference type="AlphaFoldDB" id="A0A7J6HWG4"/>
<proteinExistence type="predicted"/>
<keyword evidence="3" id="KW-1185">Reference proteome</keyword>
<accession>A0A7J6HWG4</accession>
<evidence type="ECO:0000313" key="2">
    <source>
        <dbReference type="EMBL" id="KAF4399038.1"/>
    </source>
</evidence>
<keyword evidence="1" id="KW-0732">Signal</keyword>
<sequence length="315" mass="35830">MMCLYTAWFFVLKLQAAGVQLKPYQKVQFQLLQQYVRLNQRRSIKSEEEEEKKPNSFSSHAQLFKSPNTTLYIACPTIPNLFSSIPNLFSSFPLQILNVFGEEEDERARRGLYRGEIVNGGRRRESTILDCRRDSGSGSSSACILLVDFFTGVGAVSIWSVAVGVACIHFVGGFALRPYTIPHELSLFVPTIYWKLYEFEEHYRETGERASFREDRSRHGTEKDKELFEGKLSANANKVDYINDDSVGLKETGCERLTYYVISTNLVTYLMKKLHERNVSAARNGTTWGGTCYLAPLTRAIMANAYGKNIGLLYR</sequence>
<protein>
    <submittedName>
        <fullName evidence="2">Uncharacterized protein</fullName>
    </submittedName>
</protein>
<dbReference type="Proteomes" id="UP000583929">
    <property type="component" value="Unassembled WGS sequence"/>
</dbReference>
<feature type="signal peptide" evidence="1">
    <location>
        <begin position="1"/>
        <end position="18"/>
    </location>
</feature>
<reference evidence="2 3" key="1">
    <citation type="journal article" date="2020" name="bioRxiv">
        <title>Sequence and annotation of 42 cannabis genomes reveals extensive copy number variation in cannabinoid synthesis and pathogen resistance genes.</title>
        <authorList>
            <person name="Mckernan K.J."/>
            <person name="Helbert Y."/>
            <person name="Kane L.T."/>
            <person name="Ebling H."/>
            <person name="Zhang L."/>
            <person name="Liu B."/>
            <person name="Eaton Z."/>
            <person name="Mclaughlin S."/>
            <person name="Kingan S."/>
            <person name="Baybayan P."/>
            <person name="Concepcion G."/>
            <person name="Jordan M."/>
            <person name="Riva A."/>
            <person name="Barbazuk W."/>
            <person name="Harkins T."/>
        </authorList>
    </citation>
    <scope>NUCLEOTIDE SEQUENCE [LARGE SCALE GENOMIC DNA]</scope>
    <source>
        <strain evidence="3">cv. Jamaican Lion 4</strain>
        <tissue evidence="2">Leaf</tissue>
    </source>
</reference>
<feature type="chain" id="PRO_5029819097" evidence="1">
    <location>
        <begin position="19"/>
        <end position="315"/>
    </location>
</feature>
<dbReference type="Gene3D" id="1.20.1250.20">
    <property type="entry name" value="MFS general substrate transporter like domains"/>
    <property type="match status" value="1"/>
</dbReference>
<evidence type="ECO:0000256" key="1">
    <source>
        <dbReference type="SAM" id="SignalP"/>
    </source>
</evidence>
<gene>
    <name evidence="2" type="ORF">G4B88_023632</name>
</gene>
<evidence type="ECO:0000313" key="3">
    <source>
        <dbReference type="Proteomes" id="UP000583929"/>
    </source>
</evidence>
<comment type="caution">
    <text evidence="2">The sequence shown here is derived from an EMBL/GenBank/DDBJ whole genome shotgun (WGS) entry which is preliminary data.</text>
</comment>
<organism evidence="2 3">
    <name type="scientific">Cannabis sativa</name>
    <name type="common">Hemp</name>
    <name type="synonym">Marijuana</name>
    <dbReference type="NCBI Taxonomy" id="3483"/>
    <lineage>
        <taxon>Eukaryota</taxon>
        <taxon>Viridiplantae</taxon>
        <taxon>Streptophyta</taxon>
        <taxon>Embryophyta</taxon>
        <taxon>Tracheophyta</taxon>
        <taxon>Spermatophyta</taxon>
        <taxon>Magnoliopsida</taxon>
        <taxon>eudicotyledons</taxon>
        <taxon>Gunneridae</taxon>
        <taxon>Pentapetalae</taxon>
        <taxon>rosids</taxon>
        <taxon>fabids</taxon>
        <taxon>Rosales</taxon>
        <taxon>Cannabaceae</taxon>
        <taxon>Cannabis</taxon>
    </lineage>
</organism>
<dbReference type="EMBL" id="JAATIQ010000022">
    <property type="protein sequence ID" value="KAF4399038.1"/>
    <property type="molecule type" value="Genomic_DNA"/>
</dbReference>
<dbReference type="InterPro" id="IPR036259">
    <property type="entry name" value="MFS_trans_sf"/>
</dbReference>